<dbReference type="Proteomes" id="UP000290602">
    <property type="component" value="Unassembled WGS sequence"/>
</dbReference>
<dbReference type="InterPro" id="IPR036388">
    <property type="entry name" value="WH-like_DNA-bd_sf"/>
</dbReference>
<keyword evidence="3" id="KW-1185">Reference proteome</keyword>
<proteinExistence type="predicted"/>
<dbReference type="InterPro" id="IPR036390">
    <property type="entry name" value="WH_DNA-bd_sf"/>
</dbReference>
<accession>A0A4Q0VGQ1</accession>
<dbReference type="PROSITE" id="PS50995">
    <property type="entry name" value="HTH_MARR_2"/>
    <property type="match status" value="1"/>
</dbReference>
<protein>
    <submittedName>
        <fullName evidence="2">MarR family transcriptional regulator</fullName>
    </submittedName>
</protein>
<dbReference type="Gene3D" id="1.10.10.10">
    <property type="entry name" value="Winged helix-like DNA-binding domain superfamily/Winged helix DNA-binding domain"/>
    <property type="match status" value="1"/>
</dbReference>
<evidence type="ECO:0000313" key="2">
    <source>
        <dbReference type="EMBL" id="RXI78192.1"/>
    </source>
</evidence>
<organism evidence="2 3">
    <name type="scientific">Levilactobacillus suantsaii</name>
    <dbReference type="NCBI Taxonomy" id="2292255"/>
    <lineage>
        <taxon>Bacteria</taxon>
        <taxon>Bacillati</taxon>
        <taxon>Bacillota</taxon>
        <taxon>Bacilli</taxon>
        <taxon>Lactobacillales</taxon>
        <taxon>Lactobacillaceae</taxon>
        <taxon>Levilactobacillus</taxon>
    </lineage>
</organism>
<dbReference type="GO" id="GO:0003700">
    <property type="term" value="F:DNA-binding transcription factor activity"/>
    <property type="evidence" value="ECO:0007669"/>
    <property type="project" value="InterPro"/>
</dbReference>
<gene>
    <name evidence="2" type="ORF">DXH47_07625</name>
</gene>
<dbReference type="SMART" id="SM00347">
    <property type="entry name" value="HTH_MARR"/>
    <property type="match status" value="1"/>
</dbReference>
<evidence type="ECO:0000259" key="1">
    <source>
        <dbReference type="PROSITE" id="PS50995"/>
    </source>
</evidence>
<dbReference type="AlphaFoldDB" id="A0A4Q0VGQ1"/>
<name>A0A4Q0VGQ1_9LACO</name>
<comment type="caution">
    <text evidence="2">The sequence shown here is derived from an EMBL/GenBank/DDBJ whole genome shotgun (WGS) entry which is preliminary data.</text>
</comment>
<dbReference type="SUPFAM" id="SSF46785">
    <property type="entry name" value="Winged helix' DNA-binding domain"/>
    <property type="match status" value="1"/>
</dbReference>
<dbReference type="PANTHER" id="PTHR33164">
    <property type="entry name" value="TRANSCRIPTIONAL REGULATOR, MARR FAMILY"/>
    <property type="match status" value="1"/>
</dbReference>
<dbReference type="Pfam" id="PF12802">
    <property type="entry name" value="MarR_2"/>
    <property type="match status" value="1"/>
</dbReference>
<sequence>MDNEIFEALLEILLVVQQPKAERQLLQTTGDNLEPAALPVMIRIAQYPGISVGELAEQVGRHHSSVSRQVDRLVKAGWVVETDRSDRRIRRLDLSEHGQRVWVRLKMTQENIVKQRLTAAGYTAADQRQLAATL</sequence>
<reference evidence="2 3" key="1">
    <citation type="submission" date="2018-08" db="EMBL/GenBank/DDBJ databases">
        <title>Lactobacillus suantsai sp. nov., isolated from traditional fermented suan-tsai in Taiwan.</title>
        <authorList>
            <person name="Huang C.-H."/>
        </authorList>
    </citation>
    <scope>NUCLEOTIDE SEQUENCE [LARGE SCALE GENOMIC DNA]</scope>
    <source>
        <strain evidence="2 3">BCRC 12945</strain>
    </source>
</reference>
<dbReference type="GO" id="GO:0006950">
    <property type="term" value="P:response to stress"/>
    <property type="evidence" value="ECO:0007669"/>
    <property type="project" value="TreeGrafter"/>
</dbReference>
<dbReference type="InterPro" id="IPR039422">
    <property type="entry name" value="MarR/SlyA-like"/>
</dbReference>
<dbReference type="InterPro" id="IPR000835">
    <property type="entry name" value="HTH_MarR-typ"/>
</dbReference>
<feature type="domain" description="HTH marR-type" evidence="1">
    <location>
        <begin position="2"/>
        <end position="134"/>
    </location>
</feature>
<dbReference type="EMBL" id="QXIL01000014">
    <property type="protein sequence ID" value="RXI78192.1"/>
    <property type="molecule type" value="Genomic_DNA"/>
</dbReference>
<dbReference type="OrthoDB" id="2608887at2"/>
<dbReference type="RefSeq" id="WP_129032760.1">
    <property type="nucleotide sequence ID" value="NZ_QXIL01000014.1"/>
</dbReference>
<dbReference type="PANTHER" id="PTHR33164:SF43">
    <property type="entry name" value="HTH-TYPE TRANSCRIPTIONAL REPRESSOR YETL"/>
    <property type="match status" value="1"/>
</dbReference>
<evidence type="ECO:0000313" key="3">
    <source>
        <dbReference type="Proteomes" id="UP000290602"/>
    </source>
</evidence>